<feature type="transmembrane region" description="Helical" evidence="6">
    <location>
        <begin position="357"/>
        <end position="378"/>
    </location>
</feature>
<dbReference type="InterPro" id="IPR019325">
    <property type="entry name" value="NEDD4/Bsd2"/>
</dbReference>
<evidence type="ECO:0000256" key="3">
    <source>
        <dbReference type="ARBA" id="ARBA00022989"/>
    </source>
</evidence>
<comment type="caution">
    <text evidence="7">The sequence shown here is derived from an EMBL/GenBank/DDBJ whole genome shotgun (WGS) entry which is preliminary data.</text>
</comment>
<feature type="region of interest" description="Disordered" evidence="5">
    <location>
        <begin position="1"/>
        <end position="89"/>
    </location>
</feature>
<dbReference type="Pfam" id="PF10176">
    <property type="entry name" value="NEDD4_Bsd2"/>
    <property type="match status" value="1"/>
</dbReference>
<dbReference type="GO" id="GO:0031398">
    <property type="term" value="P:positive regulation of protein ubiquitination"/>
    <property type="evidence" value="ECO:0007669"/>
    <property type="project" value="TreeGrafter"/>
</dbReference>
<name>A0A1J8QWB8_9AGAM</name>
<dbReference type="GO" id="GO:0048471">
    <property type="term" value="C:perinuclear region of cytoplasm"/>
    <property type="evidence" value="ECO:0007669"/>
    <property type="project" value="TreeGrafter"/>
</dbReference>
<evidence type="ECO:0000256" key="4">
    <source>
        <dbReference type="ARBA" id="ARBA00023136"/>
    </source>
</evidence>
<evidence type="ECO:0000256" key="6">
    <source>
        <dbReference type="SAM" id="Phobius"/>
    </source>
</evidence>
<feature type="compositionally biased region" description="Acidic residues" evidence="5">
    <location>
        <begin position="23"/>
        <end position="38"/>
    </location>
</feature>
<evidence type="ECO:0000313" key="7">
    <source>
        <dbReference type="EMBL" id="OJA13802.1"/>
    </source>
</evidence>
<dbReference type="Proteomes" id="UP000183567">
    <property type="component" value="Unassembled WGS sequence"/>
</dbReference>
<evidence type="ECO:0000256" key="2">
    <source>
        <dbReference type="ARBA" id="ARBA00022692"/>
    </source>
</evidence>
<dbReference type="PANTHER" id="PTHR13396:SF5">
    <property type="entry name" value="NEDD4 FAMILY INTERACTING PROTEIN"/>
    <property type="match status" value="1"/>
</dbReference>
<keyword evidence="8" id="KW-1185">Reference proteome</keyword>
<keyword evidence="4 6" id="KW-0472">Membrane</keyword>
<feature type="compositionally biased region" description="Low complexity" evidence="5">
    <location>
        <begin position="52"/>
        <end position="61"/>
    </location>
</feature>
<sequence>MSNRYAPLPNNDPDAHLNLELEAAFDDPDDSDNIDDADESRPLRFSHPDSPPAHLSSSLPATYDFESSICDYDQPPPGSPPLPSSHAVPNEFGNSNGIIPVFAPDSVPPPPSGPWWKRTAVAVLPSHYVNRWGITGGSVSGRLIGGGTRNDGVFSNVAAKPSQGVRVQEGDNVYLVPEESSNTAPPSYAAAQADSVPPYHTHSIFLPSSLQSSLTLSQGSVVVDGLPTGTLFSFLWNALVSTTFQFVGFVLTWVMHTTHSARYGSRAGLGVTLIQWGFGLRARLDDINGPGLGVEPADAWPTFGSAQEADEWVNANLDRLNGTTLASTDDVTSWSNSGEGGADGPAGFLTSTAATEWLSFFLMTAGWFLLLTSAFGFWRVKRWERGILSSTTSTTSSPEGDEETRRQSLFERLGVFRVPSRTGTSGDGQERVPAQTMDEEIARELQMEMQSLVSQDPDRTRRIREALERERRLCEDLRAAGLL</sequence>
<dbReference type="PANTHER" id="PTHR13396">
    <property type="entry name" value="NEDD4 FAMILY INTERACTING PROTEIN 1/2"/>
    <property type="match status" value="1"/>
</dbReference>
<dbReference type="GO" id="GO:0030001">
    <property type="term" value="P:metal ion transport"/>
    <property type="evidence" value="ECO:0007669"/>
    <property type="project" value="InterPro"/>
</dbReference>
<proteinExistence type="predicted"/>
<dbReference type="GO" id="GO:0016020">
    <property type="term" value="C:membrane"/>
    <property type="evidence" value="ECO:0007669"/>
    <property type="project" value="UniProtKB-SubCell"/>
</dbReference>
<evidence type="ECO:0000256" key="5">
    <source>
        <dbReference type="SAM" id="MobiDB-lite"/>
    </source>
</evidence>
<reference evidence="7 8" key="1">
    <citation type="submission" date="2016-03" db="EMBL/GenBank/DDBJ databases">
        <title>Comparative genomics of the ectomycorrhizal sister species Rhizopogon vinicolor and Rhizopogon vesiculosus (Basidiomycota: Boletales) reveals a divergence of the mating type B locus.</title>
        <authorList>
            <person name="Mujic A.B."/>
            <person name="Kuo A."/>
            <person name="Tritt A."/>
            <person name="Lipzen A."/>
            <person name="Chen C."/>
            <person name="Johnson J."/>
            <person name="Sharma A."/>
            <person name="Barry K."/>
            <person name="Grigoriev I.V."/>
            <person name="Spatafora J.W."/>
        </authorList>
    </citation>
    <scope>NUCLEOTIDE SEQUENCE [LARGE SCALE GENOMIC DNA]</scope>
    <source>
        <strain evidence="7 8">AM-OR11-056</strain>
    </source>
</reference>
<gene>
    <name evidence="7" type="ORF">AZE42_00498</name>
</gene>
<protein>
    <submittedName>
        <fullName evidence="7">Uncharacterized protein</fullName>
    </submittedName>
</protein>
<keyword evidence="3 6" id="KW-1133">Transmembrane helix</keyword>
<dbReference type="GO" id="GO:0006511">
    <property type="term" value="P:ubiquitin-dependent protein catabolic process"/>
    <property type="evidence" value="ECO:0007669"/>
    <property type="project" value="TreeGrafter"/>
</dbReference>
<feature type="compositionally biased region" description="Pro residues" evidence="5">
    <location>
        <begin position="74"/>
        <end position="83"/>
    </location>
</feature>
<dbReference type="GO" id="GO:0007034">
    <property type="term" value="P:vacuolar transport"/>
    <property type="evidence" value="ECO:0007669"/>
    <property type="project" value="InterPro"/>
</dbReference>
<keyword evidence="2 6" id="KW-0812">Transmembrane</keyword>
<dbReference type="CDD" id="cd22212">
    <property type="entry name" value="NDFIP-like"/>
    <property type="match status" value="1"/>
</dbReference>
<dbReference type="AlphaFoldDB" id="A0A1J8QWB8"/>
<dbReference type="EMBL" id="LVVM01004012">
    <property type="protein sequence ID" value="OJA13802.1"/>
    <property type="molecule type" value="Genomic_DNA"/>
</dbReference>
<evidence type="ECO:0000256" key="1">
    <source>
        <dbReference type="ARBA" id="ARBA00004141"/>
    </source>
</evidence>
<dbReference type="GO" id="GO:0005794">
    <property type="term" value="C:Golgi apparatus"/>
    <property type="evidence" value="ECO:0007669"/>
    <property type="project" value="TreeGrafter"/>
</dbReference>
<evidence type="ECO:0000313" key="8">
    <source>
        <dbReference type="Proteomes" id="UP000183567"/>
    </source>
</evidence>
<dbReference type="OrthoDB" id="10003116at2759"/>
<dbReference type="STRING" id="180088.A0A1J8QWB8"/>
<dbReference type="GO" id="GO:0005783">
    <property type="term" value="C:endoplasmic reticulum"/>
    <property type="evidence" value="ECO:0007669"/>
    <property type="project" value="TreeGrafter"/>
</dbReference>
<comment type="subcellular location">
    <subcellularLocation>
        <location evidence="1">Membrane</location>
        <topology evidence="1">Multi-pass membrane protein</topology>
    </subcellularLocation>
</comment>
<accession>A0A1J8QWB8</accession>
<organism evidence="7 8">
    <name type="scientific">Rhizopogon vesiculosus</name>
    <dbReference type="NCBI Taxonomy" id="180088"/>
    <lineage>
        <taxon>Eukaryota</taxon>
        <taxon>Fungi</taxon>
        <taxon>Dikarya</taxon>
        <taxon>Basidiomycota</taxon>
        <taxon>Agaricomycotina</taxon>
        <taxon>Agaricomycetes</taxon>
        <taxon>Agaricomycetidae</taxon>
        <taxon>Boletales</taxon>
        <taxon>Suillineae</taxon>
        <taxon>Rhizopogonaceae</taxon>
        <taxon>Rhizopogon</taxon>
    </lineage>
</organism>